<evidence type="ECO:0000256" key="4">
    <source>
        <dbReference type="ARBA" id="ARBA00023136"/>
    </source>
</evidence>
<keyword evidence="2 5" id="KW-0812">Transmembrane</keyword>
<dbReference type="EC" id="2.1.1.100" evidence="5"/>
<keyword evidence="5" id="KW-0949">S-adenosyl-L-methionine</keyword>
<organism evidence="6 7">
    <name type="scientific">Bimuria novae-zelandiae CBS 107.79</name>
    <dbReference type="NCBI Taxonomy" id="1447943"/>
    <lineage>
        <taxon>Eukaryota</taxon>
        <taxon>Fungi</taxon>
        <taxon>Dikarya</taxon>
        <taxon>Ascomycota</taxon>
        <taxon>Pezizomycotina</taxon>
        <taxon>Dothideomycetes</taxon>
        <taxon>Pleosporomycetidae</taxon>
        <taxon>Pleosporales</taxon>
        <taxon>Massarineae</taxon>
        <taxon>Didymosphaeriaceae</taxon>
        <taxon>Bimuria</taxon>
    </lineage>
</organism>
<proteinExistence type="inferred from homology"/>
<keyword evidence="5" id="KW-0256">Endoplasmic reticulum</keyword>
<dbReference type="Gene3D" id="1.20.120.1630">
    <property type="match status" value="1"/>
</dbReference>
<dbReference type="GO" id="GO:0005789">
    <property type="term" value="C:endoplasmic reticulum membrane"/>
    <property type="evidence" value="ECO:0007669"/>
    <property type="project" value="UniProtKB-SubCell"/>
</dbReference>
<dbReference type="InterPro" id="IPR007269">
    <property type="entry name" value="ICMT_MeTrfase"/>
</dbReference>
<comment type="subcellular location">
    <subcellularLocation>
        <location evidence="5">Endoplasmic reticulum membrane</location>
        <topology evidence="5">Multi-pass membrane protein</topology>
    </subcellularLocation>
    <subcellularLocation>
        <location evidence="1">Membrane</location>
        <topology evidence="1">Multi-pass membrane protein</topology>
    </subcellularLocation>
</comment>
<dbReference type="OrthoDB" id="422086at2759"/>
<evidence type="ECO:0000256" key="2">
    <source>
        <dbReference type="ARBA" id="ARBA00022692"/>
    </source>
</evidence>
<dbReference type="EMBL" id="ML976749">
    <property type="protein sequence ID" value="KAF1966276.1"/>
    <property type="molecule type" value="Genomic_DNA"/>
</dbReference>
<dbReference type="PANTHER" id="PTHR12714">
    <property type="entry name" value="PROTEIN-S ISOPRENYLCYSTEINE O-METHYLTRANSFERASE"/>
    <property type="match status" value="1"/>
</dbReference>
<evidence type="ECO:0000256" key="1">
    <source>
        <dbReference type="ARBA" id="ARBA00004141"/>
    </source>
</evidence>
<evidence type="ECO:0000313" key="6">
    <source>
        <dbReference type="EMBL" id="KAF1966276.1"/>
    </source>
</evidence>
<dbReference type="PANTHER" id="PTHR12714:SF9">
    <property type="entry name" value="PROTEIN-S-ISOPRENYLCYSTEINE O-METHYLTRANSFERASE"/>
    <property type="match status" value="1"/>
</dbReference>
<comment type="caution">
    <text evidence="5">Lacks conserved residue(s) required for the propagation of feature annotation.</text>
</comment>
<feature type="transmembrane region" description="Helical" evidence="5">
    <location>
        <begin position="53"/>
        <end position="76"/>
    </location>
</feature>
<evidence type="ECO:0000256" key="3">
    <source>
        <dbReference type="ARBA" id="ARBA00022989"/>
    </source>
</evidence>
<dbReference type="AlphaFoldDB" id="A0A6A5UTN6"/>
<dbReference type="GO" id="GO:0004671">
    <property type="term" value="F:protein C-terminal S-isoprenylcysteine carboxyl O-methyltransferase activity"/>
    <property type="evidence" value="ECO:0007669"/>
    <property type="project" value="UniProtKB-EC"/>
</dbReference>
<dbReference type="Proteomes" id="UP000800036">
    <property type="component" value="Unassembled WGS sequence"/>
</dbReference>
<reference evidence="6" key="1">
    <citation type="journal article" date="2020" name="Stud. Mycol.">
        <title>101 Dothideomycetes genomes: a test case for predicting lifestyles and emergence of pathogens.</title>
        <authorList>
            <person name="Haridas S."/>
            <person name="Albert R."/>
            <person name="Binder M."/>
            <person name="Bloem J."/>
            <person name="Labutti K."/>
            <person name="Salamov A."/>
            <person name="Andreopoulos B."/>
            <person name="Baker S."/>
            <person name="Barry K."/>
            <person name="Bills G."/>
            <person name="Bluhm B."/>
            <person name="Cannon C."/>
            <person name="Castanera R."/>
            <person name="Culley D."/>
            <person name="Daum C."/>
            <person name="Ezra D."/>
            <person name="Gonzalez J."/>
            <person name="Henrissat B."/>
            <person name="Kuo A."/>
            <person name="Liang C."/>
            <person name="Lipzen A."/>
            <person name="Lutzoni F."/>
            <person name="Magnuson J."/>
            <person name="Mondo S."/>
            <person name="Nolan M."/>
            <person name="Ohm R."/>
            <person name="Pangilinan J."/>
            <person name="Park H.-J."/>
            <person name="Ramirez L."/>
            <person name="Alfaro M."/>
            <person name="Sun H."/>
            <person name="Tritt A."/>
            <person name="Yoshinaga Y."/>
            <person name="Zwiers L.-H."/>
            <person name="Turgeon B."/>
            <person name="Goodwin S."/>
            <person name="Spatafora J."/>
            <person name="Crous P."/>
            <person name="Grigoriev I."/>
        </authorList>
    </citation>
    <scope>NUCLEOTIDE SEQUENCE</scope>
    <source>
        <strain evidence="6">CBS 107.79</strain>
    </source>
</reference>
<accession>A0A6A5UTN6</accession>
<keyword evidence="3 5" id="KW-1133">Transmembrane helix</keyword>
<protein>
    <recommendedName>
        <fullName evidence="5">Protein-S-isoprenylcysteine O-methyltransferase</fullName>
        <ecNumber evidence="5">2.1.1.100</ecNumber>
    </recommendedName>
</protein>
<keyword evidence="4 5" id="KW-0472">Membrane</keyword>
<comment type="similarity">
    <text evidence="5">Belongs to the class VI-like SAM-binding methyltransferase superfamily. Isoprenylcysteine carboxyl methyltransferase family.</text>
</comment>
<keyword evidence="5" id="KW-0489">Methyltransferase</keyword>
<name>A0A6A5UTN6_9PLEO</name>
<evidence type="ECO:0000313" key="7">
    <source>
        <dbReference type="Proteomes" id="UP000800036"/>
    </source>
</evidence>
<feature type="transmembrane region" description="Helical" evidence="5">
    <location>
        <begin position="206"/>
        <end position="224"/>
    </location>
</feature>
<sequence length="257" mass="29485">MEIYWLVHMSALVLIYYNYLSSTAVIILTAGYLTQLQLRRPSSKTATTKNESWIMWLMASSLVTNLARIVTLMIAAHHATISHAKFSSRKPPHAETMIRNTCPVPEYLDEKMFTLSPQVLASLALLCAGSYIRSRAFTQLGNNFTYRLTKPDHLVTDGLYAYVRHPSYTGLLAVLFAKYSLFSRQRGVFSCWAPLVDERLVIDDRIGYLASAIVFAILVWMFMVKRVEAEETMMEKEFGQSWREYCKGTKKFIPFVY</sequence>
<dbReference type="Pfam" id="PF04140">
    <property type="entry name" value="ICMT"/>
    <property type="match status" value="1"/>
</dbReference>
<feature type="transmembrane region" description="Helical" evidence="5">
    <location>
        <begin position="12"/>
        <end position="33"/>
    </location>
</feature>
<comment type="catalytic activity">
    <reaction evidence="5">
        <text>[protein]-C-terminal S-[(2E,6E)-farnesyl]-L-cysteine + S-adenosyl-L-methionine = [protein]-C-terminal S-[(2E,6E)-farnesyl]-L-cysteine methyl ester + S-adenosyl-L-homocysteine</text>
        <dbReference type="Rhea" id="RHEA:21672"/>
        <dbReference type="Rhea" id="RHEA-COMP:12125"/>
        <dbReference type="Rhea" id="RHEA-COMP:12126"/>
        <dbReference type="ChEBI" id="CHEBI:57856"/>
        <dbReference type="ChEBI" id="CHEBI:59789"/>
        <dbReference type="ChEBI" id="CHEBI:90510"/>
        <dbReference type="ChEBI" id="CHEBI:90511"/>
        <dbReference type="EC" id="2.1.1.100"/>
    </reaction>
</comment>
<gene>
    <name evidence="6" type="ORF">BU23DRAFT_560432</name>
</gene>
<keyword evidence="5" id="KW-0808">Transferase</keyword>
<evidence type="ECO:0000256" key="5">
    <source>
        <dbReference type="RuleBase" id="RU362022"/>
    </source>
</evidence>
<dbReference type="GO" id="GO:0032259">
    <property type="term" value="P:methylation"/>
    <property type="evidence" value="ECO:0007669"/>
    <property type="project" value="UniProtKB-KW"/>
</dbReference>
<keyword evidence="7" id="KW-1185">Reference proteome</keyword>